<comment type="caution">
    <text evidence="1">The sequence shown here is derived from an EMBL/GenBank/DDBJ whole genome shotgun (WGS) entry which is preliminary data.</text>
</comment>
<organism evidence="1 2">
    <name type="scientific">Alloalcanivorax marinus</name>
    <dbReference type="NCBI Taxonomy" id="1177169"/>
    <lineage>
        <taxon>Bacteria</taxon>
        <taxon>Pseudomonadati</taxon>
        <taxon>Pseudomonadota</taxon>
        <taxon>Gammaproteobacteria</taxon>
        <taxon>Oceanospirillales</taxon>
        <taxon>Alcanivoracaceae</taxon>
        <taxon>Alloalcanivorax</taxon>
    </lineage>
</organism>
<proteinExistence type="predicted"/>
<dbReference type="RefSeq" id="WP_228232832.1">
    <property type="nucleotide sequence ID" value="NZ_ARXL01000001.1"/>
</dbReference>
<keyword evidence="2" id="KW-1185">Reference proteome</keyword>
<accession>A0A9Q3UJF9</accession>
<dbReference type="EMBL" id="JAJGNA010000002">
    <property type="protein sequence ID" value="MCC4307555.1"/>
    <property type="molecule type" value="Genomic_DNA"/>
</dbReference>
<evidence type="ECO:0000313" key="2">
    <source>
        <dbReference type="Proteomes" id="UP001108027"/>
    </source>
</evidence>
<dbReference type="Proteomes" id="UP001108027">
    <property type="component" value="Unassembled WGS sequence"/>
</dbReference>
<dbReference type="Pfam" id="PF05973">
    <property type="entry name" value="Gp49"/>
    <property type="match status" value="1"/>
</dbReference>
<protein>
    <submittedName>
        <fullName evidence="1">Type II toxin-antitoxin system RelE/ParE family toxin</fullName>
    </submittedName>
</protein>
<reference evidence="1" key="1">
    <citation type="submission" date="2021-10" db="EMBL/GenBank/DDBJ databases">
        <title>The diversity and Nitrogen Metabolism of Culturable Nitrate-Utilizing Bacteria Within the Oxygen Minimum Zone of the Changjiang (Yangtze River)Estuary.</title>
        <authorList>
            <person name="Zhang D."/>
            <person name="Zheng J."/>
            <person name="Liu S."/>
            <person name="He W."/>
        </authorList>
    </citation>
    <scope>NUCLEOTIDE SEQUENCE</scope>
    <source>
        <strain evidence="1">FXH-223</strain>
    </source>
</reference>
<dbReference type="InterPro" id="IPR009241">
    <property type="entry name" value="HigB-like"/>
</dbReference>
<sequence length="112" mass="12884">MSPKDKPLIWLHGYVKTPPFSAAARLEAGYLLRELQRGVALTMPHSRPMPSIGAHCHELRITDDDKIWRIFYRIDKDAIVIAEIVKKKTGKTPKTVIDTCKTRFRMYDDACE</sequence>
<dbReference type="AlphaFoldDB" id="A0A9Q3UJF9"/>
<gene>
    <name evidence="1" type="ORF">LL252_03135</name>
</gene>
<name>A0A9Q3UJF9_9GAMM</name>
<evidence type="ECO:0000313" key="1">
    <source>
        <dbReference type="EMBL" id="MCC4307555.1"/>
    </source>
</evidence>